<sequence>MIVPTLRVGTHPVTLRVTAFPQTQSVQGGIPTRSVGTISQHCRSELAREEPEGAAVNQAACVIVNDLREQARSYREQLNDPEREMI</sequence>
<evidence type="ECO:0000313" key="1">
    <source>
        <dbReference type="EMBL" id="PRW92464.1"/>
    </source>
</evidence>
<dbReference type="AlphaFoldDB" id="A0A2T0IAW3"/>
<organism evidence="1 2">
    <name type="scientific">Pseudomonas fluorescens</name>
    <dbReference type="NCBI Taxonomy" id="294"/>
    <lineage>
        <taxon>Bacteria</taxon>
        <taxon>Pseudomonadati</taxon>
        <taxon>Pseudomonadota</taxon>
        <taxon>Gammaproteobacteria</taxon>
        <taxon>Pseudomonadales</taxon>
        <taxon>Pseudomonadaceae</taxon>
        <taxon>Pseudomonas</taxon>
    </lineage>
</organism>
<reference evidence="1 2" key="1">
    <citation type="submission" date="2018-03" db="EMBL/GenBank/DDBJ databases">
        <title>Blue discolouration in mozzarella cheese caused by Pseudomonas fluorescens.</title>
        <authorList>
            <person name="Chiesa F."/>
            <person name="Dalmasso A."/>
            <person name="Lomonaco S."/>
        </authorList>
    </citation>
    <scope>NUCLEOTIDE SEQUENCE [LARGE SCALE GENOMIC DNA]</scope>
    <source>
        <strain evidence="1 2">11293</strain>
    </source>
</reference>
<dbReference type="EMBL" id="PVUH01000008">
    <property type="protein sequence ID" value="PRW92464.1"/>
    <property type="molecule type" value="Genomic_DNA"/>
</dbReference>
<comment type="caution">
    <text evidence="1">The sequence shown here is derived from an EMBL/GenBank/DDBJ whole genome shotgun (WGS) entry which is preliminary data.</text>
</comment>
<evidence type="ECO:0000313" key="2">
    <source>
        <dbReference type="Proteomes" id="UP000239731"/>
    </source>
</evidence>
<name>A0A2T0IAW3_PSEFL</name>
<protein>
    <submittedName>
        <fullName evidence="1">Uncharacterized protein</fullName>
    </submittedName>
</protein>
<accession>A0A2T0IAW3</accession>
<proteinExistence type="predicted"/>
<gene>
    <name evidence="1" type="ORF">C7A10_14030</name>
</gene>
<dbReference type="Proteomes" id="UP000239731">
    <property type="component" value="Unassembled WGS sequence"/>
</dbReference>